<evidence type="ECO:0000259" key="2">
    <source>
        <dbReference type="Pfam" id="PF04773"/>
    </source>
</evidence>
<keyword evidence="5" id="KW-1185">Reference proteome</keyword>
<dbReference type="InterPro" id="IPR012373">
    <property type="entry name" value="Ferrdict_sens_TM"/>
</dbReference>
<evidence type="ECO:0000313" key="4">
    <source>
        <dbReference type="EMBL" id="SMG14128.1"/>
    </source>
</evidence>
<evidence type="ECO:0000259" key="3">
    <source>
        <dbReference type="Pfam" id="PF16344"/>
    </source>
</evidence>
<dbReference type="RefSeq" id="WP_085496418.1">
    <property type="nucleotide sequence ID" value="NZ_FXAO01000001.1"/>
</dbReference>
<dbReference type="EMBL" id="FXAO01000001">
    <property type="protein sequence ID" value="SMG14128.1"/>
    <property type="molecule type" value="Genomic_DNA"/>
</dbReference>
<evidence type="ECO:0000256" key="1">
    <source>
        <dbReference type="SAM" id="Phobius"/>
    </source>
</evidence>
<dbReference type="STRING" id="188872.SAMN03080602_00845"/>
<dbReference type="Pfam" id="PF04773">
    <property type="entry name" value="FecR"/>
    <property type="match status" value="1"/>
</dbReference>
<dbReference type="Gene3D" id="2.60.120.1440">
    <property type="match status" value="1"/>
</dbReference>
<organism evidence="4 5">
    <name type="scientific">Arenibacter troitsensis</name>
    <dbReference type="NCBI Taxonomy" id="188872"/>
    <lineage>
        <taxon>Bacteria</taxon>
        <taxon>Pseudomonadati</taxon>
        <taxon>Bacteroidota</taxon>
        <taxon>Flavobacteriia</taxon>
        <taxon>Flavobacteriales</taxon>
        <taxon>Flavobacteriaceae</taxon>
        <taxon>Arenibacter</taxon>
    </lineage>
</organism>
<feature type="transmembrane region" description="Helical" evidence="1">
    <location>
        <begin position="79"/>
        <end position="96"/>
    </location>
</feature>
<dbReference type="Proteomes" id="UP000193420">
    <property type="component" value="Unassembled WGS sequence"/>
</dbReference>
<keyword evidence="1" id="KW-1133">Transmembrane helix</keyword>
<accession>A0A1X7IIM5</accession>
<dbReference type="PANTHER" id="PTHR30273">
    <property type="entry name" value="PERIPLASMIC SIGNAL SENSOR AND SIGMA FACTOR ACTIVATOR FECR-RELATED"/>
    <property type="match status" value="1"/>
</dbReference>
<dbReference type="Pfam" id="PF16344">
    <property type="entry name" value="FecR_C"/>
    <property type="match status" value="1"/>
</dbReference>
<dbReference type="Gene3D" id="3.55.50.30">
    <property type="match status" value="1"/>
</dbReference>
<gene>
    <name evidence="4" type="ORF">SAMN03080602_00845</name>
</gene>
<dbReference type="PANTHER" id="PTHR30273:SF2">
    <property type="entry name" value="PROTEIN FECR"/>
    <property type="match status" value="1"/>
</dbReference>
<feature type="domain" description="FecR protein" evidence="2">
    <location>
        <begin position="182"/>
        <end position="274"/>
    </location>
</feature>
<dbReference type="GO" id="GO:0016989">
    <property type="term" value="F:sigma factor antagonist activity"/>
    <property type="evidence" value="ECO:0007669"/>
    <property type="project" value="TreeGrafter"/>
</dbReference>
<keyword evidence="1" id="KW-0472">Membrane</keyword>
<proteinExistence type="predicted"/>
<reference evidence="5" key="1">
    <citation type="submission" date="2017-04" db="EMBL/GenBank/DDBJ databases">
        <authorList>
            <person name="Varghese N."/>
            <person name="Submissions S."/>
        </authorList>
    </citation>
    <scope>NUCLEOTIDE SEQUENCE [LARGE SCALE GENOMIC DNA]</scope>
    <source>
        <strain evidence="5">DSM 19835</strain>
    </source>
</reference>
<dbReference type="InterPro" id="IPR006860">
    <property type="entry name" value="FecR"/>
</dbReference>
<dbReference type="AlphaFoldDB" id="A0A1X7IIM5"/>
<dbReference type="InterPro" id="IPR032508">
    <property type="entry name" value="FecR_C"/>
</dbReference>
<dbReference type="OrthoDB" id="649666at2"/>
<protein>
    <submittedName>
        <fullName evidence="4">FecR family protein</fullName>
    </submittedName>
</protein>
<sequence length="389" mass="44456">MSKYQLLIDKFIDRSISPEEREILEKWILESDINMSYFKNQIKASRRNMSLDFDTDLAYHRFLENLNSKQKISSPLRPIWKYAAVLAFVIGIGFLAKRQLLPNTSQTSIKVVKNGTKTSLGNNIVLKMSDGTTRVLNSEGDTTITDAIGNIVANKEENSLTFDEAKEVSDRTLRYNEVFIPHGQTFRLKLSDGTLVWLNAGSKLRFPQSFVNSDNKRIVYLEGEAYFDVAKNKKKPFIVNTQEVDVKVLGTKFNISSYDTDDEIVTTLIEGSVNVFETRTPENGMNLTPSFQANYNKFGNEFKKAKVDTGIFTAWMQNRLVIDHLKFSEILVKLERKYSVKFVNNSESLDNEIYNGEFLDEDIESVLKTISLSTPFSYEVNQNIITITK</sequence>
<evidence type="ECO:0000313" key="5">
    <source>
        <dbReference type="Proteomes" id="UP000193420"/>
    </source>
</evidence>
<feature type="domain" description="Protein FecR C-terminal" evidence="3">
    <location>
        <begin position="320"/>
        <end position="387"/>
    </location>
</feature>
<keyword evidence="1" id="KW-0812">Transmembrane</keyword>
<dbReference type="FunFam" id="2.60.120.1440:FF:000001">
    <property type="entry name" value="Putative anti-sigma factor"/>
    <property type="match status" value="1"/>
</dbReference>
<name>A0A1X7IIM5_9FLAO</name>